<reference evidence="4 5" key="1">
    <citation type="submission" date="2019-03" db="EMBL/GenBank/DDBJ databases">
        <title>Single cell metagenomics reveals metabolic interactions within the superorganism composed of flagellate Streblomastix strix and complex community of Bacteroidetes bacteria on its surface.</title>
        <authorList>
            <person name="Treitli S.C."/>
            <person name="Kolisko M."/>
            <person name="Husnik F."/>
            <person name="Keeling P."/>
            <person name="Hampl V."/>
        </authorList>
    </citation>
    <scope>NUCLEOTIDE SEQUENCE [LARGE SCALE GENOMIC DNA]</scope>
    <source>
        <strain evidence="4">ST1C</strain>
    </source>
</reference>
<dbReference type="PANTHER" id="PTHR22957">
    <property type="entry name" value="TBC1 DOMAIN FAMILY MEMBER GTPASE-ACTIVATING PROTEIN"/>
    <property type="match status" value="1"/>
</dbReference>
<accession>A0A5J4T8B8</accession>
<dbReference type="InterPro" id="IPR000195">
    <property type="entry name" value="Rab-GAP-TBC_dom"/>
</dbReference>
<comment type="caution">
    <text evidence="4">The sequence shown here is derived from an EMBL/GenBank/DDBJ whole genome shotgun (WGS) entry which is preliminary data.</text>
</comment>
<feature type="region of interest" description="Disordered" evidence="2">
    <location>
        <begin position="166"/>
        <end position="194"/>
    </location>
</feature>
<evidence type="ECO:0000256" key="2">
    <source>
        <dbReference type="SAM" id="MobiDB-lite"/>
    </source>
</evidence>
<sequence length="321" mass="37606">TREDYQNLKKKHIENLFQSDKNINSEGLETDNPLSHTEGSVWGEFFTHKELEEQIEKDLIRLFPDVSFFRNDEVLFTLRNMLVIYSLEHSTSGYQQGMHEILAIFFYILSQNCEDRKDESDENMHIIDFLMDLRYVEADSYTLFDRFMQNWYKLFTVRRNEQVQYQIDSSKQKPSTNIGLLSGSNDQSQENDETSVPDVVQVCRDVFHILQDIDSELHKQIQMLKIEPQIFLMRWIRMLFLREFENINAALRIWDAHFAEISLDHLGDEDETNNESDNQILQRSCGEIGLAGYVCISLLKPVRSEILSGNADYSSVALTMS</sequence>
<dbReference type="GO" id="GO:0005096">
    <property type="term" value="F:GTPase activator activity"/>
    <property type="evidence" value="ECO:0007669"/>
    <property type="project" value="UniProtKB-KW"/>
</dbReference>
<feature type="non-terminal residue" evidence="4">
    <location>
        <position position="321"/>
    </location>
</feature>
<proteinExistence type="predicted"/>
<feature type="domain" description="Rab-GAP TBC" evidence="3">
    <location>
        <begin position="32"/>
        <end position="261"/>
    </location>
</feature>
<dbReference type="SMART" id="SM00164">
    <property type="entry name" value="TBC"/>
    <property type="match status" value="1"/>
</dbReference>
<dbReference type="InterPro" id="IPR035969">
    <property type="entry name" value="Rab-GAP_TBC_sf"/>
</dbReference>
<dbReference type="EMBL" id="SNRW01036198">
    <property type="protein sequence ID" value="KAA6354507.1"/>
    <property type="molecule type" value="Genomic_DNA"/>
</dbReference>
<evidence type="ECO:0000259" key="3">
    <source>
        <dbReference type="PROSITE" id="PS50086"/>
    </source>
</evidence>
<evidence type="ECO:0000313" key="4">
    <source>
        <dbReference type="EMBL" id="KAA6354507.1"/>
    </source>
</evidence>
<organism evidence="4 5">
    <name type="scientific">Streblomastix strix</name>
    <dbReference type="NCBI Taxonomy" id="222440"/>
    <lineage>
        <taxon>Eukaryota</taxon>
        <taxon>Metamonada</taxon>
        <taxon>Preaxostyla</taxon>
        <taxon>Oxymonadida</taxon>
        <taxon>Streblomastigidae</taxon>
        <taxon>Streblomastix</taxon>
    </lineage>
</organism>
<evidence type="ECO:0000256" key="1">
    <source>
        <dbReference type="ARBA" id="ARBA00022468"/>
    </source>
</evidence>
<feature type="compositionally biased region" description="Polar residues" evidence="2">
    <location>
        <begin position="166"/>
        <end position="188"/>
    </location>
</feature>
<feature type="non-terminal residue" evidence="4">
    <location>
        <position position="1"/>
    </location>
</feature>
<dbReference type="Gene3D" id="1.10.472.80">
    <property type="entry name" value="Ypt/Rab-GAP domain of gyp1p, domain 3"/>
    <property type="match status" value="1"/>
</dbReference>
<dbReference type="AlphaFoldDB" id="A0A5J4T8B8"/>
<dbReference type="SUPFAM" id="SSF47923">
    <property type="entry name" value="Ypt/Rab-GAP domain of gyp1p"/>
    <property type="match status" value="2"/>
</dbReference>
<dbReference type="OrthoDB" id="27140at2759"/>
<dbReference type="Pfam" id="PF00566">
    <property type="entry name" value="RabGAP-TBC"/>
    <property type="match status" value="2"/>
</dbReference>
<evidence type="ECO:0000313" key="5">
    <source>
        <dbReference type="Proteomes" id="UP000324800"/>
    </source>
</evidence>
<name>A0A5J4T8B8_9EUKA</name>
<dbReference type="Gene3D" id="1.10.8.270">
    <property type="entry name" value="putative rabgap domain of human tbc1 domain family member 14 like domains"/>
    <property type="match status" value="1"/>
</dbReference>
<dbReference type="Proteomes" id="UP000324800">
    <property type="component" value="Unassembled WGS sequence"/>
</dbReference>
<gene>
    <name evidence="4" type="ORF">EZS28_049966</name>
</gene>
<dbReference type="PROSITE" id="PS50086">
    <property type="entry name" value="TBC_RABGAP"/>
    <property type="match status" value="1"/>
</dbReference>
<keyword evidence="1" id="KW-0343">GTPase activation</keyword>
<dbReference type="PANTHER" id="PTHR22957:SF337">
    <property type="entry name" value="TBC1 DOMAIN FAMILY MEMBER 5"/>
    <property type="match status" value="1"/>
</dbReference>
<protein>
    <submittedName>
        <fullName evidence="4">Putative TBC1 domain family protein</fullName>
    </submittedName>
</protein>